<keyword evidence="3" id="KW-1185">Reference proteome</keyword>
<dbReference type="OrthoDB" id="6215889at2"/>
<comment type="caution">
    <text evidence="2">The sequence shown here is derived from an EMBL/GenBank/DDBJ whole genome shotgun (WGS) entry which is preliminary data.</text>
</comment>
<sequence>MEPKVLDLRQERCPMALLLAKRHTKGLTSGEQIEIFVSDSNSMHDITRFLQRHLFSLTCKDMDGYYSMQVIKEPF</sequence>
<accession>A0A432CSM1</accession>
<dbReference type="InterPro" id="IPR001455">
    <property type="entry name" value="TusA-like"/>
</dbReference>
<dbReference type="CDD" id="cd00291">
    <property type="entry name" value="SirA_YedF_YeeD"/>
    <property type="match status" value="1"/>
</dbReference>
<dbReference type="EMBL" id="RXZH01000011">
    <property type="protein sequence ID" value="RTZ14076.1"/>
    <property type="molecule type" value="Genomic_DNA"/>
</dbReference>
<evidence type="ECO:0000313" key="3">
    <source>
        <dbReference type="Proteomes" id="UP000268973"/>
    </source>
</evidence>
<protein>
    <submittedName>
        <fullName evidence="2">Sulfurtransferase TusA family protein</fullName>
    </submittedName>
</protein>
<evidence type="ECO:0000313" key="2">
    <source>
        <dbReference type="EMBL" id="RTZ14076.1"/>
    </source>
</evidence>
<dbReference type="RefSeq" id="WP_126575641.1">
    <property type="nucleotide sequence ID" value="NZ_RXZH01000011.1"/>
</dbReference>
<dbReference type="AlphaFoldDB" id="A0A432CSM1"/>
<dbReference type="Proteomes" id="UP000268973">
    <property type="component" value="Unassembled WGS sequence"/>
</dbReference>
<gene>
    <name evidence="2" type="ORF">EJ063_17710</name>
</gene>
<organism evidence="2 3">
    <name type="scientific">Vibrio aquaticus</name>
    <dbReference type="NCBI Taxonomy" id="2496559"/>
    <lineage>
        <taxon>Bacteria</taxon>
        <taxon>Pseudomonadati</taxon>
        <taxon>Pseudomonadota</taxon>
        <taxon>Gammaproteobacteria</taxon>
        <taxon>Vibrionales</taxon>
        <taxon>Vibrionaceae</taxon>
        <taxon>Vibrio</taxon>
    </lineage>
</organism>
<dbReference type="SUPFAM" id="SSF64307">
    <property type="entry name" value="SirA-like"/>
    <property type="match status" value="1"/>
</dbReference>
<feature type="domain" description="UPF0033" evidence="1">
    <location>
        <begin position="4"/>
        <end position="71"/>
    </location>
</feature>
<dbReference type="InterPro" id="IPR036868">
    <property type="entry name" value="TusA-like_sf"/>
</dbReference>
<evidence type="ECO:0000259" key="1">
    <source>
        <dbReference type="Pfam" id="PF01206"/>
    </source>
</evidence>
<dbReference type="GO" id="GO:0016740">
    <property type="term" value="F:transferase activity"/>
    <property type="evidence" value="ECO:0007669"/>
    <property type="project" value="UniProtKB-KW"/>
</dbReference>
<name>A0A432CSM1_9VIBR</name>
<keyword evidence="2" id="KW-0808">Transferase</keyword>
<proteinExistence type="predicted"/>
<dbReference type="Pfam" id="PF01206">
    <property type="entry name" value="TusA"/>
    <property type="match status" value="1"/>
</dbReference>
<dbReference type="Gene3D" id="3.30.110.40">
    <property type="entry name" value="TusA-like domain"/>
    <property type="match status" value="1"/>
</dbReference>
<reference evidence="2 3" key="1">
    <citation type="submission" date="2018-12" db="EMBL/GenBank/DDBJ databases">
        <title>Vibrio sp. isolated from China Sea.</title>
        <authorList>
            <person name="Li Y."/>
        </authorList>
    </citation>
    <scope>NUCLEOTIDE SEQUENCE [LARGE SCALE GENOMIC DNA]</scope>
    <source>
        <strain evidence="2 3">BEI207</strain>
    </source>
</reference>